<sequence length="578" mass="59765">MRVLSIDVGTSNTVAVLAVPGQQPRVVEVDGAATMPSAVYADEDGVILVGRDAERQARMDPTRFEPTPKRRIDDGALLLGGSVVPVTDALAAVLRRVLDETVRQLGGALPDEFRLTHPANWGAARRNTLMSAGRLAGMTGNIVMVPEPVAAAAHFNRLAPGSSLAVYDLGSGTFDVAVVAATPGGFTVQASDGLADLGGTDMDQLLLEYVGRQVSNRDAARWQQLLRPESTADRRAQRALVEDVRAAKEALSRHPQTVVPMPEPFADVTVTRPELEALIRPSLTRSIELLSSTIAASGVHPMSLAGIYLVGGASRMPLVGALIGERLRVAPVSLDQPETAVASGAHLVPRDGVTIRTQVSAPSSPRYPTTGDFMAGAQFPQLAGPAPAPASKGASKATMVALGAIVLVALVVLGGFLVASPSRFPSAADCSGTPGSPDGKGFTNCTRQLAGPVADQGDCQAGYDGSGVAVTGLASVTCHIDGRTVVYTQTASLEERDTKVHDLIGGYTNATTIRALWAGNGLRGEYWSVGVSGVGVVAFTVSDRPLVGVLTAPATADPSSLTAAKAAETFEHSVQPGT</sequence>
<dbReference type="RefSeq" id="WP_273934368.1">
    <property type="nucleotide sequence ID" value="NZ_CP097263.1"/>
</dbReference>
<evidence type="ECO:0000256" key="2">
    <source>
        <dbReference type="ARBA" id="ARBA00022741"/>
    </source>
</evidence>
<keyword evidence="5" id="KW-0143">Chaperone</keyword>
<organism evidence="8 9">
    <name type="scientific">Kutzneria chonburiensis</name>
    <dbReference type="NCBI Taxonomy" id="1483604"/>
    <lineage>
        <taxon>Bacteria</taxon>
        <taxon>Bacillati</taxon>
        <taxon>Actinomycetota</taxon>
        <taxon>Actinomycetes</taxon>
        <taxon>Pseudonocardiales</taxon>
        <taxon>Pseudonocardiaceae</taxon>
        <taxon>Kutzneria</taxon>
    </lineage>
</organism>
<keyword evidence="9" id="KW-1185">Reference proteome</keyword>
<proteinExistence type="inferred from homology"/>
<dbReference type="InterPro" id="IPR018181">
    <property type="entry name" value="Heat_shock_70_CS"/>
</dbReference>
<keyword evidence="7" id="KW-0812">Transmembrane</keyword>
<protein>
    <submittedName>
        <fullName evidence="8">Hsp70 family protein</fullName>
    </submittedName>
</protein>
<dbReference type="Gene3D" id="3.30.420.40">
    <property type="match status" value="2"/>
</dbReference>
<dbReference type="Gene3D" id="3.90.640.10">
    <property type="entry name" value="Actin, Chain A, domain 4"/>
    <property type="match status" value="1"/>
</dbReference>
<evidence type="ECO:0000256" key="5">
    <source>
        <dbReference type="ARBA" id="ARBA00023186"/>
    </source>
</evidence>
<dbReference type="InterPro" id="IPR043129">
    <property type="entry name" value="ATPase_NBD"/>
</dbReference>
<evidence type="ECO:0000256" key="3">
    <source>
        <dbReference type="ARBA" id="ARBA00022840"/>
    </source>
</evidence>
<keyword evidence="4" id="KW-0346">Stress response</keyword>
<evidence type="ECO:0000313" key="9">
    <source>
        <dbReference type="Proteomes" id="UP001589810"/>
    </source>
</evidence>
<dbReference type="Proteomes" id="UP001589810">
    <property type="component" value="Unassembled WGS sequence"/>
</dbReference>
<name>A0ABV6MZ01_9PSEU</name>
<dbReference type="PROSITE" id="PS01036">
    <property type="entry name" value="HSP70_3"/>
    <property type="match status" value="1"/>
</dbReference>
<dbReference type="EMBL" id="JBHLUD010000009">
    <property type="protein sequence ID" value="MFC0545542.1"/>
    <property type="molecule type" value="Genomic_DNA"/>
</dbReference>
<dbReference type="InterPro" id="IPR013126">
    <property type="entry name" value="Hsp_70_fam"/>
</dbReference>
<keyword evidence="7" id="KW-1133">Transmembrane helix</keyword>
<reference evidence="8 9" key="1">
    <citation type="submission" date="2024-09" db="EMBL/GenBank/DDBJ databases">
        <authorList>
            <person name="Sun Q."/>
            <person name="Mori K."/>
        </authorList>
    </citation>
    <scope>NUCLEOTIDE SEQUENCE [LARGE SCALE GENOMIC DNA]</scope>
    <source>
        <strain evidence="8 9">TBRC 1432</strain>
    </source>
</reference>
<dbReference type="Pfam" id="PF00012">
    <property type="entry name" value="HSP70"/>
    <property type="match status" value="1"/>
</dbReference>
<keyword evidence="2 6" id="KW-0547">Nucleotide-binding</keyword>
<accession>A0ABV6MZ01</accession>
<evidence type="ECO:0000256" key="7">
    <source>
        <dbReference type="SAM" id="Phobius"/>
    </source>
</evidence>
<evidence type="ECO:0000256" key="6">
    <source>
        <dbReference type="RuleBase" id="RU003322"/>
    </source>
</evidence>
<dbReference type="PRINTS" id="PR00301">
    <property type="entry name" value="HEATSHOCK70"/>
</dbReference>
<evidence type="ECO:0000313" key="8">
    <source>
        <dbReference type="EMBL" id="MFC0545542.1"/>
    </source>
</evidence>
<dbReference type="PANTHER" id="PTHR19375">
    <property type="entry name" value="HEAT SHOCK PROTEIN 70KDA"/>
    <property type="match status" value="1"/>
</dbReference>
<evidence type="ECO:0000256" key="4">
    <source>
        <dbReference type="ARBA" id="ARBA00023016"/>
    </source>
</evidence>
<gene>
    <name evidence="8" type="ORF">ACFFH7_28795</name>
</gene>
<feature type="transmembrane region" description="Helical" evidence="7">
    <location>
        <begin position="399"/>
        <end position="419"/>
    </location>
</feature>
<comment type="caution">
    <text evidence="8">The sequence shown here is derived from an EMBL/GenBank/DDBJ whole genome shotgun (WGS) entry which is preliminary data.</text>
</comment>
<dbReference type="SUPFAM" id="SSF53067">
    <property type="entry name" value="Actin-like ATPase domain"/>
    <property type="match status" value="2"/>
</dbReference>
<evidence type="ECO:0000256" key="1">
    <source>
        <dbReference type="ARBA" id="ARBA00007381"/>
    </source>
</evidence>
<keyword evidence="3 6" id="KW-0067">ATP-binding</keyword>
<comment type="similarity">
    <text evidence="1 6">Belongs to the heat shock protein 70 family.</text>
</comment>
<keyword evidence="7" id="KW-0472">Membrane</keyword>